<protein>
    <recommendedName>
        <fullName evidence="2">Myb-like DNA-binding domain-containing protein</fullName>
    </recommendedName>
</protein>
<feature type="domain" description="Myb-like DNA-binding" evidence="2">
    <location>
        <begin position="7"/>
        <end position="54"/>
    </location>
</feature>
<evidence type="ECO:0000313" key="4">
    <source>
        <dbReference type="Proteomes" id="UP001301769"/>
    </source>
</evidence>
<feature type="compositionally biased region" description="Acidic residues" evidence="1">
    <location>
        <begin position="91"/>
        <end position="109"/>
    </location>
</feature>
<feature type="region of interest" description="Disordered" evidence="1">
    <location>
        <begin position="55"/>
        <end position="133"/>
    </location>
</feature>
<reference evidence="3" key="1">
    <citation type="journal article" date="2023" name="Mol. Phylogenet. Evol.">
        <title>Genome-scale phylogeny and comparative genomics of the fungal order Sordariales.</title>
        <authorList>
            <person name="Hensen N."/>
            <person name="Bonometti L."/>
            <person name="Westerberg I."/>
            <person name="Brannstrom I.O."/>
            <person name="Guillou S."/>
            <person name="Cros-Aarteil S."/>
            <person name="Calhoun S."/>
            <person name="Haridas S."/>
            <person name="Kuo A."/>
            <person name="Mondo S."/>
            <person name="Pangilinan J."/>
            <person name="Riley R."/>
            <person name="LaButti K."/>
            <person name="Andreopoulos B."/>
            <person name="Lipzen A."/>
            <person name="Chen C."/>
            <person name="Yan M."/>
            <person name="Daum C."/>
            <person name="Ng V."/>
            <person name="Clum A."/>
            <person name="Steindorff A."/>
            <person name="Ohm R.A."/>
            <person name="Martin F."/>
            <person name="Silar P."/>
            <person name="Natvig D.O."/>
            <person name="Lalanne C."/>
            <person name="Gautier V."/>
            <person name="Ament-Velasquez S.L."/>
            <person name="Kruys A."/>
            <person name="Hutchinson M.I."/>
            <person name="Powell A.J."/>
            <person name="Barry K."/>
            <person name="Miller A.N."/>
            <person name="Grigoriev I.V."/>
            <person name="Debuchy R."/>
            <person name="Gladieux P."/>
            <person name="Hiltunen Thoren M."/>
            <person name="Johannesson H."/>
        </authorList>
    </citation>
    <scope>NUCLEOTIDE SEQUENCE</scope>
    <source>
        <strain evidence="3">PSN293</strain>
    </source>
</reference>
<evidence type="ECO:0000259" key="2">
    <source>
        <dbReference type="Pfam" id="PF22980"/>
    </source>
</evidence>
<feature type="compositionally biased region" description="Acidic residues" evidence="1">
    <location>
        <begin position="124"/>
        <end position="133"/>
    </location>
</feature>
<organism evidence="3 4">
    <name type="scientific">Rhypophila decipiens</name>
    <dbReference type="NCBI Taxonomy" id="261697"/>
    <lineage>
        <taxon>Eukaryota</taxon>
        <taxon>Fungi</taxon>
        <taxon>Dikarya</taxon>
        <taxon>Ascomycota</taxon>
        <taxon>Pezizomycotina</taxon>
        <taxon>Sordariomycetes</taxon>
        <taxon>Sordariomycetidae</taxon>
        <taxon>Sordariales</taxon>
        <taxon>Naviculisporaceae</taxon>
        <taxon>Rhypophila</taxon>
    </lineage>
</organism>
<dbReference type="InterPro" id="IPR054505">
    <property type="entry name" value="Myb_DNA-bind_8"/>
</dbReference>
<dbReference type="Pfam" id="PF22980">
    <property type="entry name" value="Myb_DNA-bind_8"/>
    <property type="match status" value="1"/>
</dbReference>
<gene>
    <name evidence="3" type="ORF">QBC37DRAFT_400011</name>
</gene>
<dbReference type="EMBL" id="MU858100">
    <property type="protein sequence ID" value="KAK4214040.1"/>
    <property type="molecule type" value="Genomic_DNA"/>
</dbReference>
<feature type="compositionally biased region" description="Low complexity" evidence="1">
    <location>
        <begin position="63"/>
        <end position="78"/>
    </location>
</feature>
<evidence type="ECO:0000313" key="3">
    <source>
        <dbReference type="EMBL" id="KAK4214040.1"/>
    </source>
</evidence>
<sequence length="133" mass="14297">MPGQDPEGQFKFLLACIKHSVAGKINFEAVAHELGIVSKAAAAKRYERLLKAHGIGVGGATGGRAPRAAAPAPAPKAAKPSRKRKVTKREDDDDDDEEEEISVKEEEEYGPASKKSKIISALEGEGEDDEWDE</sequence>
<proteinExistence type="predicted"/>
<name>A0AAN6Y9Y1_9PEZI</name>
<dbReference type="AlphaFoldDB" id="A0AAN6Y9Y1"/>
<evidence type="ECO:0000256" key="1">
    <source>
        <dbReference type="SAM" id="MobiDB-lite"/>
    </source>
</evidence>
<accession>A0AAN6Y9Y1</accession>
<reference evidence="3" key="2">
    <citation type="submission" date="2023-05" db="EMBL/GenBank/DDBJ databases">
        <authorList>
            <consortium name="Lawrence Berkeley National Laboratory"/>
            <person name="Steindorff A."/>
            <person name="Hensen N."/>
            <person name="Bonometti L."/>
            <person name="Westerberg I."/>
            <person name="Brannstrom I.O."/>
            <person name="Guillou S."/>
            <person name="Cros-Aarteil S."/>
            <person name="Calhoun S."/>
            <person name="Haridas S."/>
            <person name="Kuo A."/>
            <person name="Mondo S."/>
            <person name="Pangilinan J."/>
            <person name="Riley R."/>
            <person name="Labutti K."/>
            <person name="Andreopoulos B."/>
            <person name="Lipzen A."/>
            <person name="Chen C."/>
            <person name="Yanf M."/>
            <person name="Daum C."/>
            <person name="Ng V."/>
            <person name="Clum A."/>
            <person name="Ohm R."/>
            <person name="Martin F."/>
            <person name="Silar P."/>
            <person name="Natvig D."/>
            <person name="Lalanne C."/>
            <person name="Gautier V."/>
            <person name="Ament-Velasquez S.L."/>
            <person name="Kruys A."/>
            <person name="Hutchinson M.I."/>
            <person name="Powell A.J."/>
            <person name="Barry K."/>
            <person name="Miller A.N."/>
            <person name="Grigoriev I.V."/>
            <person name="Debuchy R."/>
            <person name="Gladieux P."/>
            <person name="Thoren M.H."/>
            <person name="Johannesson H."/>
        </authorList>
    </citation>
    <scope>NUCLEOTIDE SEQUENCE</scope>
    <source>
        <strain evidence="3">PSN293</strain>
    </source>
</reference>
<dbReference type="Proteomes" id="UP001301769">
    <property type="component" value="Unassembled WGS sequence"/>
</dbReference>
<comment type="caution">
    <text evidence="3">The sequence shown here is derived from an EMBL/GenBank/DDBJ whole genome shotgun (WGS) entry which is preliminary data.</text>
</comment>
<keyword evidence="4" id="KW-1185">Reference proteome</keyword>